<comment type="caution">
    <text evidence="11">The sequence shown here is derived from an EMBL/GenBank/DDBJ whole genome shotgun (WGS) entry which is preliminary data.</text>
</comment>
<evidence type="ECO:0000256" key="1">
    <source>
        <dbReference type="ARBA" id="ARBA00004533"/>
    </source>
</evidence>
<keyword evidence="4" id="KW-0997">Cell inner membrane</keyword>
<evidence type="ECO:0000256" key="7">
    <source>
        <dbReference type="ARBA" id="ARBA00022989"/>
    </source>
</evidence>
<proteinExistence type="predicted"/>
<evidence type="ECO:0000313" key="11">
    <source>
        <dbReference type="EMBL" id="NHZ34895.1"/>
    </source>
</evidence>
<keyword evidence="2" id="KW-0813">Transport</keyword>
<dbReference type="EMBL" id="VUYU01000008">
    <property type="protein sequence ID" value="NHZ34895.1"/>
    <property type="molecule type" value="Genomic_DNA"/>
</dbReference>
<evidence type="ECO:0000256" key="9">
    <source>
        <dbReference type="SAM" id="MobiDB-lite"/>
    </source>
</evidence>
<feature type="compositionally biased region" description="Polar residues" evidence="9">
    <location>
        <begin position="187"/>
        <end position="199"/>
    </location>
</feature>
<evidence type="ECO:0000256" key="4">
    <source>
        <dbReference type="ARBA" id="ARBA00022519"/>
    </source>
</evidence>
<name>A0ABX0LKX8_9BURK</name>
<keyword evidence="8" id="KW-0472">Membrane</keyword>
<dbReference type="Proteomes" id="UP000785613">
    <property type="component" value="Unassembled WGS sequence"/>
</dbReference>
<evidence type="ECO:0000256" key="2">
    <source>
        <dbReference type="ARBA" id="ARBA00022448"/>
    </source>
</evidence>
<feature type="region of interest" description="Disordered" evidence="9">
    <location>
        <begin position="132"/>
        <end position="199"/>
    </location>
</feature>
<feature type="domain" description="Type II secretion system protein GspC N-terminal" evidence="10">
    <location>
        <begin position="60"/>
        <end position="125"/>
    </location>
</feature>
<dbReference type="Gene3D" id="2.30.30.830">
    <property type="match status" value="1"/>
</dbReference>
<keyword evidence="3" id="KW-1003">Cell membrane</keyword>
<sequence length="199" mass="20199">MKRLPIVFSLLAVVLLSASIAYWAMQFIKGEQRPIVAAASAPDPVPAPDAAATLFGGQAAAVVVSNYQLTGVISAGRDSAAILVADGQQPRALKVGREVAAGVTVSAVFPRYVILSEGGVEKRIELATDAKAGPEMAPPMAAPPPPLPQGENANPAPGAPPEPAQGLSPTPPTTVPPPQMPGPTRTVVSPGNNNQAPTQ</sequence>
<dbReference type="Pfam" id="PF11356">
    <property type="entry name" value="T2SSC"/>
    <property type="match status" value="1"/>
</dbReference>
<feature type="compositionally biased region" description="Pro residues" evidence="9">
    <location>
        <begin position="157"/>
        <end position="181"/>
    </location>
</feature>
<dbReference type="InterPro" id="IPR024961">
    <property type="entry name" value="T2SS_GspC_N"/>
</dbReference>
<evidence type="ECO:0000256" key="6">
    <source>
        <dbReference type="ARBA" id="ARBA00022927"/>
    </source>
</evidence>
<keyword evidence="12" id="KW-1185">Reference proteome</keyword>
<evidence type="ECO:0000256" key="5">
    <source>
        <dbReference type="ARBA" id="ARBA00022692"/>
    </source>
</evidence>
<gene>
    <name evidence="11" type="ORF">F0185_15080</name>
</gene>
<keyword evidence="5" id="KW-0812">Transmembrane</keyword>
<organism evidence="11 12">
    <name type="scientific">Massilia rubra</name>
    <dbReference type="NCBI Taxonomy" id="2607910"/>
    <lineage>
        <taxon>Bacteria</taxon>
        <taxon>Pseudomonadati</taxon>
        <taxon>Pseudomonadota</taxon>
        <taxon>Betaproteobacteria</taxon>
        <taxon>Burkholderiales</taxon>
        <taxon>Oxalobacteraceae</taxon>
        <taxon>Telluria group</taxon>
        <taxon>Massilia</taxon>
    </lineage>
</organism>
<keyword evidence="6" id="KW-0653">Protein transport</keyword>
<evidence type="ECO:0000256" key="8">
    <source>
        <dbReference type="ARBA" id="ARBA00023136"/>
    </source>
</evidence>
<dbReference type="RefSeq" id="WP_167225725.1">
    <property type="nucleotide sequence ID" value="NZ_VUYU01000008.1"/>
</dbReference>
<keyword evidence="7" id="KW-1133">Transmembrane helix</keyword>
<comment type="subcellular location">
    <subcellularLocation>
        <location evidence="1">Cell inner membrane</location>
    </subcellularLocation>
</comment>
<evidence type="ECO:0000313" key="12">
    <source>
        <dbReference type="Proteomes" id="UP000785613"/>
    </source>
</evidence>
<reference evidence="11 12" key="1">
    <citation type="submission" date="2019-09" db="EMBL/GenBank/DDBJ databases">
        <title>Taxonomy of Antarctic Massilia spp.: description of Massilia rubra sp. nov., Massilia aquatica sp. nov., Massilia mucilaginosa sp. nov., Massilia frigida sp. nov. isolated from streams, lakes and regoliths.</title>
        <authorList>
            <person name="Holochova P."/>
            <person name="Sedlacek I."/>
            <person name="Kralova S."/>
            <person name="Maslanova I."/>
            <person name="Busse H.-J."/>
            <person name="Stankova E."/>
            <person name="Vrbovska V."/>
            <person name="Kovarovic V."/>
            <person name="Bartak M."/>
            <person name="Svec P."/>
            <person name="Pantucek R."/>
        </authorList>
    </citation>
    <scope>NUCLEOTIDE SEQUENCE [LARGE SCALE GENOMIC DNA]</scope>
    <source>
        <strain evidence="11 12">CCM 8692</strain>
    </source>
</reference>
<accession>A0ABX0LKX8</accession>
<protein>
    <recommendedName>
        <fullName evidence="10">Type II secretion system protein GspC N-terminal domain-containing protein</fullName>
    </recommendedName>
</protein>
<evidence type="ECO:0000259" key="10">
    <source>
        <dbReference type="Pfam" id="PF11356"/>
    </source>
</evidence>
<feature type="compositionally biased region" description="Pro residues" evidence="9">
    <location>
        <begin position="136"/>
        <end position="148"/>
    </location>
</feature>
<evidence type="ECO:0000256" key="3">
    <source>
        <dbReference type="ARBA" id="ARBA00022475"/>
    </source>
</evidence>